<organism evidence="2 3">
    <name type="scientific">Armillaria novae-zelandiae</name>
    <dbReference type="NCBI Taxonomy" id="153914"/>
    <lineage>
        <taxon>Eukaryota</taxon>
        <taxon>Fungi</taxon>
        <taxon>Dikarya</taxon>
        <taxon>Basidiomycota</taxon>
        <taxon>Agaricomycotina</taxon>
        <taxon>Agaricomycetes</taxon>
        <taxon>Agaricomycetidae</taxon>
        <taxon>Agaricales</taxon>
        <taxon>Marasmiineae</taxon>
        <taxon>Physalacriaceae</taxon>
        <taxon>Armillaria</taxon>
    </lineage>
</organism>
<feature type="signal peptide" evidence="1">
    <location>
        <begin position="1"/>
        <end position="22"/>
    </location>
</feature>
<dbReference type="EMBL" id="JAUEPR010000006">
    <property type="protein sequence ID" value="KAK0483258.1"/>
    <property type="molecule type" value="Genomic_DNA"/>
</dbReference>
<evidence type="ECO:0000313" key="3">
    <source>
        <dbReference type="Proteomes" id="UP001175227"/>
    </source>
</evidence>
<reference evidence="2" key="1">
    <citation type="submission" date="2023-06" db="EMBL/GenBank/DDBJ databases">
        <authorList>
            <consortium name="Lawrence Berkeley National Laboratory"/>
            <person name="Ahrendt S."/>
            <person name="Sahu N."/>
            <person name="Indic B."/>
            <person name="Wong-Bajracharya J."/>
            <person name="Merenyi Z."/>
            <person name="Ke H.-M."/>
            <person name="Monk M."/>
            <person name="Kocsube S."/>
            <person name="Drula E."/>
            <person name="Lipzen A."/>
            <person name="Balint B."/>
            <person name="Henrissat B."/>
            <person name="Andreopoulos B."/>
            <person name="Martin F.M."/>
            <person name="Harder C.B."/>
            <person name="Rigling D."/>
            <person name="Ford K.L."/>
            <person name="Foster G.D."/>
            <person name="Pangilinan J."/>
            <person name="Papanicolaou A."/>
            <person name="Barry K."/>
            <person name="LaButti K."/>
            <person name="Viragh M."/>
            <person name="Koriabine M."/>
            <person name="Yan M."/>
            <person name="Riley R."/>
            <person name="Champramary S."/>
            <person name="Plett K.L."/>
            <person name="Tsai I.J."/>
            <person name="Slot J."/>
            <person name="Sipos G."/>
            <person name="Plett J."/>
            <person name="Nagy L.G."/>
            <person name="Grigoriev I.V."/>
        </authorList>
    </citation>
    <scope>NUCLEOTIDE SEQUENCE</scope>
    <source>
        <strain evidence="2">ICMP 16352</strain>
    </source>
</reference>
<dbReference type="AlphaFoldDB" id="A0AA39PFF0"/>
<keyword evidence="3" id="KW-1185">Reference proteome</keyword>
<evidence type="ECO:0008006" key="4">
    <source>
        <dbReference type="Google" id="ProtNLM"/>
    </source>
</evidence>
<sequence length="142" mass="15948">MLIRTSISWLGVVPLSMDSVLSLLTLPFRSKVLKSKSNNLQNLRYTSAWDIGPMSFSRSEHTTSLWRLHQVNASLHVLNERIPFSGAIPPFSESKIKSTPARSKSAWTPGPFWIPQSTKTVDRGAKLGTTRRKHCAVAFSRR</sequence>
<dbReference type="Proteomes" id="UP001175227">
    <property type="component" value="Unassembled WGS sequence"/>
</dbReference>
<feature type="chain" id="PRO_5041380181" description="Secreted protein" evidence="1">
    <location>
        <begin position="23"/>
        <end position="142"/>
    </location>
</feature>
<comment type="caution">
    <text evidence="2">The sequence shown here is derived from an EMBL/GenBank/DDBJ whole genome shotgun (WGS) entry which is preliminary data.</text>
</comment>
<evidence type="ECO:0000313" key="2">
    <source>
        <dbReference type="EMBL" id="KAK0483258.1"/>
    </source>
</evidence>
<accession>A0AA39PFF0</accession>
<name>A0AA39PFF0_9AGAR</name>
<gene>
    <name evidence="2" type="ORF">IW261DRAFT_1462342</name>
</gene>
<protein>
    <recommendedName>
        <fullName evidence="4">Secreted protein</fullName>
    </recommendedName>
</protein>
<evidence type="ECO:0000256" key="1">
    <source>
        <dbReference type="SAM" id="SignalP"/>
    </source>
</evidence>
<proteinExistence type="predicted"/>
<keyword evidence="1" id="KW-0732">Signal</keyword>